<organism evidence="2 3">
    <name type="scientific">Postia placenta MAD-698-R-SB12</name>
    <dbReference type="NCBI Taxonomy" id="670580"/>
    <lineage>
        <taxon>Eukaryota</taxon>
        <taxon>Fungi</taxon>
        <taxon>Dikarya</taxon>
        <taxon>Basidiomycota</taxon>
        <taxon>Agaricomycotina</taxon>
        <taxon>Agaricomycetes</taxon>
        <taxon>Polyporales</taxon>
        <taxon>Adustoporiaceae</taxon>
        <taxon>Rhodonia</taxon>
    </lineage>
</organism>
<dbReference type="AlphaFoldDB" id="A0A1X6MVP8"/>
<dbReference type="EMBL" id="KZ110600">
    <property type="protein sequence ID" value="OSX60438.1"/>
    <property type="molecule type" value="Genomic_DNA"/>
</dbReference>
<reference evidence="2 3" key="1">
    <citation type="submission" date="2017-04" db="EMBL/GenBank/DDBJ databases">
        <title>Genome Sequence of the Model Brown-Rot Fungus Postia placenta SB12.</title>
        <authorList>
            <consortium name="DOE Joint Genome Institute"/>
            <person name="Gaskell J."/>
            <person name="Kersten P."/>
            <person name="Larrondo L.F."/>
            <person name="Canessa P."/>
            <person name="Martinez D."/>
            <person name="Hibbett D."/>
            <person name="Schmoll M."/>
            <person name="Kubicek C.P."/>
            <person name="Martinez A.T."/>
            <person name="Yadav J."/>
            <person name="Master E."/>
            <person name="Magnuson J.K."/>
            <person name="James T."/>
            <person name="Yaver D."/>
            <person name="Berka R."/>
            <person name="Labutti K."/>
            <person name="Lipzen A."/>
            <person name="Aerts A."/>
            <person name="Barry K."/>
            <person name="Henrissat B."/>
            <person name="Blanchette R."/>
            <person name="Grigoriev I."/>
            <person name="Cullen D."/>
        </authorList>
    </citation>
    <scope>NUCLEOTIDE SEQUENCE [LARGE SCALE GENOMIC DNA]</scope>
    <source>
        <strain evidence="2 3">MAD-698-R-SB12</strain>
    </source>
</reference>
<dbReference type="GeneID" id="36326011"/>
<feature type="compositionally biased region" description="Polar residues" evidence="1">
    <location>
        <begin position="249"/>
        <end position="261"/>
    </location>
</feature>
<dbReference type="Proteomes" id="UP000194127">
    <property type="component" value="Unassembled WGS sequence"/>
</dbReference>
<evidence type="ECO:0000313" key="2">
    <source>
        <dbReference type="EMBL" id="OSX60438.1"/>
    </source>
</evidence>
<evidence type="ECO:0000313" key="3">
    <source>
        <dbReference type="Proteomes" id="UP000194127"/>
    </source>
</evidence>
<protein>
    <submittedName>
        <fullName evidence="2">Uncharacterized protein</fullName>
    </submittedName>
</protein>
<keyword evidence="3" id="KW-1185">Reference proteome</keyword>
<proteinExistence type="predicted"/>
<dbReference type="RefSeq" id="XP_024337232.1">
    <property type="nucleotide sequence ID" value="XM_024481061.1"/>
</dbReference>
<sequence length="340" mass="36398">MSSAHAPAPAPARGTLTSRPYDLRDCSALVHMWMKPPVRAKSTELVELPGNWCIPPSCAGPRLARGQGRSRADAARGCSGQVHQVGPEIARLGERTLCLPARAKGGGAAVRRSPYALPPLPPLAVALSPRCAAEPADPLACAAQARLIDALVSVLREGRQPYPLWSSMDPASRSVFLRRARLRARPVARCGRARVPSLSAHLVKTVCKQLVYNASRSRAIDTIILPWTLRLTTAPRTSLNARASATRLHTSAHISDSQRPPYSNLMPSRARPPAAFSNQTRVDANKLPTGARRPPLPSATVFISSPQPPSHAIIPVAHPRTDAHLPASRRPADDATQPVA</sequence>
<accession>A0A1X6MVP8</accession>
<evidence type="ECO:0000256" key="1">
    <source>
        <dbReference type="SAM" id="MobiDB-lite"/>
    </source>
</evidence>
<gene>
    <name evidence="2" type="ORF">POSPLADRAFT_1058601</name>
</gene>
<name>A0A1X6MVP8_9APHY</name>
<feature type="region of interest" description="Disordered" evidence="1">
    <location>
        <begin position="249"/>
        <end position="340"/>
    </location>
</feature>